<reference evidence="2 3" key="1">
    <citation type="submission" date="2020-08" db="EMBL/GenBank/DDBJ databases">
        <title>Genomic Encyclopedia of Type Strains, Phase IV (KMG-IV): sequencing the most valuable type-strain genomes for metagenomic binning, comparative biology and taxonomic classification.</title>
        <authorList>
            <person name="Goeker M."/>
        </authorList>
    </citation>
    <scope>NUCLEOTIDE SEQUENCE [LARGE SCALE GENOMIC DNA]</scope>
    <source>
        <strain evidence="2 3">DSM 22359</strain>
    </source>
</reference>
<evidence type="ECO:0000313" key="2">
    <source>
        <dbReference type="EMBL" id="MBB5321197.1"/>
    </source>
</evidence>
<dbReference type="AlphaFoldDB" id="A0A840UK35"/>
<evidence type="ECO:0000259" key="1">
    <source>
        <dbReference type="PROSITE" id="PS50172"/>
    </source>
</evidence>
<dbReference type="PROSITE" id="PS50172">
    <property type="entry name" value="BRCT"/>
    <property type="match status" value="1"/>
</dbReference>
<feature type="domain" description="BRCT" evidence="1">
    <location>
        <begin position="126"/>
        <end position="218"/>
    </location>
</feature>
<dbReference type="CDD" id="cd17748">
    <property type="entry name" value="BRCT_DNA_ligase_like"/>
    <property type="match status" value="1"/>
</dbReference>
<dbReference type="Gene3D" id="3.40.50.10190">
    <property type="entry name" value="BRCT domain"/>
    <property type="match status" value="1"/>
</dbReference>
<gene>
    <name evidence="2" type="ORF">HNR38_001686</name>
</gene>
<organism evidence="2 3">
    <name type="scientific">Marinobacter oulmenensis</name>
    <dbReference type="NCBI Taxonomy" id="643747"/>
    <lineage>
        <taxon>Bacteria</taxon>
        <taxon>Pseudomonadati</taxon>
        <taxon>Pseudomonadota</taxon>
        <taxon>Gammaproteobacteria</taxon>
        <taxon>Pseudomonadales</taxon>
        <taxon>Marinobacteraceae</taxon>
        <taxon>Marinobacter</taxon>
    </lineage>
</organism>
<sequence>MAVFPRREIPLDDNGQPLNPALCWSRVADRQVDEVIGLCKGVLADGQVNQGEAEFLLNWLQSNQHCADKWPANVLFPRIRAMLADGVLDDTEEQELLTLLMGITGSPNVNATGTNASATLPFDDPSPRVAFAGEIFCLTGTFACGPRREVEDAVVQRGGAVKKTPCKKTSFLVVGEVGSRDWAHSTFGRKIEKAIELRDGGSTIAIIPEERFFEYLHG</sequence>
<dbReference type="Pfam" id="PF00533">
    <property type="entry name" value="BRCT"/>
    <property type="match status" value="1"/>
</dbReference>
<evidence type="ECO:0000313" key="3">
    <source>
        <dbReference type="Proteomes" id="UP000591735"/>
    </source>
</evidence>
<dbReference type="InterPro" id="IPR036420">
    <property type="entry name" value="BRCT_dom_sf"/>
</dbReference>
<keyword evidence="2" id="KW-0436">Ligase</keyword>
<dbReference type="RefSeq" id="WP_183702150.1">
    <property type="nucleotide sequence ID" value="NZ_JACHFE010000004.1"/>
</dbReference>
<dbReference type="InterPro" id="IPR001357">
    <property type="entry name" value="BRCT_dom"/>
</dbReference>
<proteinExistence type="predicted"/>
<name>A0A840UK35_9GAMM</name>
<dbReference type="EMBL" id="JACHFE010000004">
    <property type="protein sequence ID" value="MBB5321197.1"/>
    <property type="molecule type" value="Genomic_DNA"/>
</dbReference>
<comment type="caution">
    <text evidence="2">The sequence shown here is derived from an EMBL/GenBank/DDBJ whole genome shotgun (WGS) entry which is preliminary data.</text>
</comment>
<dbReference type="Proteomes" id="UP000591735">
    <property type="component" value="Unassembled WGS sequence"/>
</dbReference>
<dbReference type="GO" id="GO:0016874">
    <property type="term" value="F:ligase activity"/>
    <property type="evidence" value="ECO:0007669"/>
    <property type="project" value="UniProtKB-KW"/>
</dbReference>
<keyword evidence="3" id="KW-1185">Reference proteome</keyword>
<accession>A0A840UK35</accession>
<dbReference type="SUPFAM" id="SSF52113">
    <property type="entry name" value="BRCT domain"/>
    <property type="match status" value="1"/>
</dbReference>
<protein>
    <submittedName>
        <fullName evidence="2">NAD-dependent DNA ligase</fullName>
    </submittedName>
</protein>